<dbReference type="Proteomes" id="UP001497680">
    <property type="component" value="Unassembled WGS sequence"/>
</dbReference>
<evidence type="ECO:0000313" key="2">
    <source>
        <dbReference type="Proteomes" id="UP001497680"/>
    </source>
</evidence>
<accession>A0ACC0DM94</accession>
<proteinExistence type="predicted"/>
<reference evidence="1 2" key="1">
    <citation type="journal article" date="2022" name="New Phytol.">
        <title>Ecological generalism drives hyperdiversity of secondary metabolite gene clusters in xylarialean endophytes.</title>
        <authorList>
            <person name="Franco M.E.E."/>
            <person name="Wisecaver J.H."/>
            <person name="Arnold A.E."/>
            <person name="Ju Y.M."/>
            <person name="Slot J.C."/>
            <person name="Ahrendt S."/>
            <person name="Moore L.P."/>
            <person name="Eastman K.E."/>
            <person name="Scott K."/>
            <person name="Konkel Z."/>
            <person name="Mondo S.J."/>
            <person name="Kuo A."/>
            <person name="Hayes R.D."/>
            <person name="Haridas S."/>
            <person name="Andreopoulos B."/>
            <person name="Riley R."/>
            <person name="LaButti K."/>
            <person name="Pangilinan J."/>
            <person name="Lipzen A."/>
            <person name="Amirebrahimi M."/>
            <person name="Yan J."/>
            <person name="Adam C."/>
            <person name="Keymanesh K."/>
            <person name="Ng V."/>
            <person name="Louie K."/>
            <person name="Northen T."/>
            <person name="Drula E."/>
            <person name="Henrissat B."/>
            <person name="Hsieh H.M."/>
            <person name="Youens-Clark K."/>
            <person name="Lutzoni F."/>
            <person name="Miadlikowska J."/>
            <person name="Eastwood D.C."/>
            <person name="Hamelin R.C."/>
            <person name="Grigoriev I.V."/>
            <person name="U'Ren J.M."/>
        </authorList>
    </citation>
    <scope>NUCLEOTIDE SEQUENCE [LARGE SCALE GENOMIC DNA]</scope>
    <source>
        <strain evidence="1 2">ER1909</strain>
    </source>
</reference>
<comment type="caution">
    <text evidence="1">The sequence shown here is derived from an EMBL/GenBank/DDBJ whole genome shotgun (WGS) entry which is preliminary data.</text>
</comment>
<evidence type="ECO:0000313" key="1">
    <source>
        <dbReference type="EMBL" id="KAI6093340.1"/>
    </source>
</evidence>
<dbReference type="EMBL" id="MU394281">
    <property type="protein sequence ID" value="KAI6093340.1"/>
    <property type="molecule type" value="Genomic_DNA"/>
</dbReference>
<name>A0ACC0DM94_9PEZI</name>
<sequence>MSFGFSIGDFLAVIELVNKVRKDFFGAPDQFKDISNDLRNLSIILGDIDVAISELTFSEAQAKSFDGIIYDCRQALKDARKTLARYSSLGSQPSGFREGARRKWQQFKLDPDEIRDLRSRITSNTTSLNSFLGLSTAGNVASLVKGQDKLVQGQVKLVQRQDQQEYQEILNWLTPIDYSAQQSDYIRRRQAGTGQWLLDSEEYQQWMAEKKKILFCPGIPGAGKTILTSIVVENLCNLHHADKSVGICYIYCNFRREGEQKLEDLVASLLKQLAQAQPALLRRIKDLYEQNKARQTRPSLSELCQALHSAITELSRVFVVVDALDECQVSDGCRPEFISQLLSLSSGFEANILATSRFIPEITSRFNSAVFKEIRAYDNDISMYLDSNIPRISGVISRNADLQDEIKQSIIQCVDGMFLLAQLHLDSLRGKPSRKAVRVALSKLAQGSNAYDTAYDDAMDRIKGQISDQQDLAFRALSWIAFAKRPLTTLEFRHALGIELNETEFDEDNIPELEDVVSACCGLVTVDEKTKNIRLVHYTTQEYFERTHTTWLPDAHTEIMKTCVTYLSFDAFASGMCVTDSEFEKRLSLYPLYDYASHYWGNHAYSSSDCQYCSTFLTMDSNIKASTQAMFAVKTHHTTIKKGINDKYAYCQDVLKRVTGLHLAAYFGLYEAVKILLEHYNAVRVNDDGKMPASYAPGSGHGVVIQLPNKSVGPNAKDNDGKTPLTYASENGHEAVARLLLENNAKIDTNSSGRTPLSYAAQGGHEAVVRLLLKSGAEVDSEATRLHKKTPLSYAAGHGHEGVVKLLLKKGAVINIKSTEANDQRVTPLMCASANGHQAVAKLLLRNGAEVSSKATGGRNEGKTALSYAAQYGHEAVVRLLLKNGAETETEVIGIFGIGRTALSLAAAYGHEAVVRLLLKKGAKIDSKATKRMRTDMTARSFRVEPVHDAMVRLFPLKDHSIKPISEVHWRAGKTALSIAAEAGYKNVVQILLENGADIDLGFVVDTNPLALAAMSNHWDVVRLLIRRGAGIISDDKVKGILRRRGIPFEQSL</sequence>
<organism evidence="1 2">
    <name type="scientific">Hypoxylon rubiginosum</name>
    <dbReference type="NCBI Taxonomy" id="110542"/>
    <lineage>
        <taxon>Eukaryota</taxon>
        <taxon>Fungi</taxon>
        <taxon>Dikarya</taxon>
        <taxon>Ascomycota</taxon>
        <taxon>Pezizomycotina</taxon>
        <taxon>Sordariomycetes</taxon>
        <taxon>Xylariomycetidae</taxon>
        <taxon>Xylariales</taxon>
        <taxon>Hypoxylaceae</taxon>
        <taxon>Hypoxylon</taxon>
    </lineage>
</organism>
<keyword evidence="2" id="KW-1185">Reference proteome</keyword>
<protein>
    <submittedName>
        <fullName evidence="1">Ankyrin repeat-containing domain protein</fullName>
    </submittedName>
</protein>
<gene>
    <name evidence="1" type="ORF">F4821DRAFT_253317</name>
</gene>